<keyword evidence="3" id="KW-0520">NAD</keyword>
<dbReference type="Gene3D" id="3.40.50.720">
    <property type="entry name" value="NAD(P)-binding Rossmann-like Domain"/>
    <property type="match status" value="2"/>
</dbReference>
<keyword evidence="2 4" id="KW-0560">Oxidoreductase</keyword>
<dbReference type="EC" id="1.1.1.215" evidence="7"/>
<dbReference type="PATRIC" id="fig|42253.5.peg.1834"/>
<protein>
    <submittedName>
        <fullName evidence="7">2-oxo-carboxylic acid reductase (Glyoxalate reductase) (2-ketoaldonate reductase)</fullName>
        <ecNumber evidence="7">1.1.1.215</ecNumber>
        <ecNumber evidence="7">1.1.1.79</ecNumber>
        <ecNumber evidence="7">1.1.1.81</ecNumber>
    </submittedName>
</protein>
<evidence type="ECO:0000259" key="6">
    <source>
        <dbReference type="Pfam" id="PF02826"/>
    </source>
</evidence>
<reference evidence="7 8" key="1">
    <citation type="journal article" date="2015" name="Proc. Natl. Acad. Sci. U.S.A.">
        <title>Expanded metabolic versatility of ubiquitous nitrite-oxidizing bacteria from the genus Nitrospira.</title>
        <authorList>
            <person name="Koch H."/>
            <person name="Lucker S."/>
            <person name="Albertsen M."/>
            <person name="Kitzinger K."/>
            <person name="Herbold C."/>
            <person name="Spieck E."/>
            <person name="Nielsen P.H."/>
            <person name="Wagner M."/>
            <person name="Daims H."/>
        </authorList>
    </citation>
    <scope>NUCLEOTIDE SEQUENCE [LARGE SCALE GENOMIC DNA]</scope>
    <source>
        <strain evidence="7 8">NSP M-1</strain>
    </source>
</reference>
<dbReference type="CDD" id="cd05301">
    <property type="entry name" value="GDH"/>
    <property type="match status" value="1"/>
</dbReference>
<evidence type="ECO:0000256" key="2">
    <source>
        <dbReference type="ARBA" id="ARBA00023002"/>
    </source>
</evidence>
<dbReference type="InterPro" id="IPR029753">
    <property type="entry name" value="D-isomer_DH_CS"/>
</dbReference>
<dbReference type="InterPro" id="IPR036291">
    <property type="entry name" value="NAD(P)-bd_dom_sf"/>
</dbReference>
<dbReference type="GO" id="GO:0030267">
    <property type="term" value="F:glyoxylate reductase (NADPH) activity"/>
    <property type="evidence" value="ECO:0007669"/>
    <property type="project" value="UniProtKB-EC"/>
</dbReference>
<dbReference type="PANTHER" id="PTHR10996">
    <property type="entry name" value="2-HYDROXYACID DEHYDROGENASE-RELATED"/>
    <property type="match status" value="1"/>
</dbReference>
<evidence type="ECO:0000259" key="5">
    <source>
        <dbReference type="Pfam" id="PF00389"/>
    </source>
</evidence>
<dbReference type="Proteomes" id="UP000069205">
    <property type="component" value="Chromosome"/>
</dbReference>
<evidence type="ECO:0000256" key="4">
    <source>
        <dbReference type="RuleBase" id="RU003719"/>
    </source>
</evidence>
<comment type="similarity">
    <text evidence="1 4">Belongs to the D-isomer specific 2-hydroxyacid dehydrogenase family.</text>
</comment>
<dbReference type="GO" id="GO:0008873">
    <property type="term" value="F:gluconate 2-dehydrogenase activity"/>
    <property type="evidence" value="ECO:0007669"/>
    <property type="project" value="UniProtKB-EC"/>
</dbReference>
<dbReference type="GO" id="GO:0016618">
    <property type="term" value="F:hydroxypyruvate reductase [NAD(P)H] activity"/>
    <property type="evidence" value="ECO:0007669"/>
    <property type="project" value="UniProtKB-EC"/>
</dbReference>
<dbReference type="SUPFAM" id="SSF52283">
    <property type="entry name" value="Formate/glycerate dehydrogenase catalytic domain-like"/>
    <property type="match status" value="1"/>
</dbReference>
<dbReference type="SUPFAM" id="SSF51735">
    <property type="entry name" value="NAD(P)-binding Rossmann-fold domains"/>
    <property type="match status" value="1"/>
</dbReference>
<dbReference type="EMBL" id="CP011801">
    <property type="protein sequence ID" value="ALA58282.1"/>
    <property type="molecule type" value="Genomic_DNA"/>
</dbReference>
<name>A0A0K2GCF5_NITMO</name>
<dbReference type="OrthoDB" id="9805416at2"/>
<dbReference type="Pfam" id="PF00389">
    <property type="entry name" value="2-Hacid_dh"/>
    <property type="match status" value="1"/>
</dbReference>
<gene>
    <name evidence="7" type="primary">tiaE</name>
    <name evidence="7" type="ORF">NITMOv2_1862</name>
</gene>
<dbReference type="AlphaFoldDB" id="A0A0K2GCF5"/>
<evidence type="ECO:0000256" key="3">
    <source>
        <dbReference type="ARBA" id="ARBA00023027"/>
    </source>
</evidence>
<dbReference type="Pfam" id="PF02826">
    <property type="entry name" value="2-Hacid_dh_C"/>
    <property type="match status" value="1"/>
</dbReference>
<organism evidence="7 8">
    <name type="scientific">Nitrospira moscoviensis</name>
    <dbReference type="NCBI Taxonomy" id="42253"/>
    <lineage>
        <taxon>Bacteria</taxon>
        <taxon>Pseudomonadati</taxon>
        <taxon>Nitrospirota</taxon>
        <taxon>Nitrospiria</taxon>
        <taxon>Nitrospirales</taxon>
        <taxon>Nitrospiraceae</taxon>
        <taxon>Nitrospira</taxon>
    </lineage>
</organism>
<dbReference type="EC" id="1.1.1.79" evidence="7"/>
<dbReference type="KEGG" id="nmv:NITMOv2_1862"/>
<dbReference type="RefSeq" id="WP_053379474.1">
    <property type="nucleotide sequence ID" value="NZ_CP011801.1"/>
</dbReference>
<dbReference type="FunFam" id="3.40.50.720:FF:000203">
    <property type="entry name" value="D-3-phosphoglycerate dehydrogenase (SerA)"/>
    <property type="match status" value="1"/>
</dbReference>
<dbReference type="GO" id="GO:0051287">
    <property type="term" value="F:NAD binding"/>
    <property type="evidence" value="ECO:0007669"/>
    <property type="project" value="InterPro"/>
</dbReference>
<evidence type="ECO:0000256" key="1">
    <source>
        <dbReference type="ARBA" id="ARBA00005854"/>
    </source>
</evidence>
<feature type="domain" description="D-isomer specific 2-hydroxyacid dehydrogenase NAD-binding" evidence="6">
    <location>
        <begin position="111"/>
        <end position="285"/>
    </location>
</feature>
<dbReference type="InterPro" id="IPR050223">
    <property type="entry name" value="D-isomer_2-hydroxyacid_DH"/>
</dbReference>
<accession>A0A0K2GCF5</accession>
<proteinExistence type="inferred from homology"/>
<dbReference type="PANTHER" id="PTHR10996:SF283">
    <property type="entry name" value="GLYOXYLATE_HYDROXYPYRUVATE REDUCTASE B"/>
    <property type="match status" value="1"/>
</dbReference>
<dbReference type="EC" id="1.1.1.81" evidence="7"/>
<dbReference type="InterPro" id="IPR006139">
    <property type="entry name" value="D-isomer_2_OHA_DH_cat_dom"/>
</dbReference>
<dbReference type="GO" id="GO:0005829">
    <property type="term" value="C:cytosol"/>
    <property type="evidence" value="ECO:0007669"/>
    <property type="project" value="TreeGrafter"/>
</dbReference>
<evidence type="ECO:0000313" key="8">
    <source>
        <dbReference type="Proteomes" id="UP000069205"/>
    </source>
</evidence>
<dbReference type="PROSITE" id="PS00671">
    <property type="entry name" value="D_2_HYDROXYACID_DH_3"/>
    <property type="match status" value="1"/>
</dbReference>
<evidence type="ECO:0000313" key="7">
    <source>
        <dbReference type="EMBL" id="ALA58282.1"/>
    </source>
</evidence>
<feature type="domain" description="D-isomer specific 2-hydroxyacid dehydrogenase catalytic" evidence="5">
    <location>
        <begin position="32"/>
        <end position="316"/>
    </location>
</feature>
<dbReference type="STRING" id="42253.NITMOv2_1862"/>
<sequence>MNPPALYITHRLPDPVMDEARRRFRLVAEPTDQTPAPAELHQGFSQAEAVICTLNVTVDAALLAQAARLKIVANFAVGYNNIDVAAARARGIIVSNTPDVLTDATADLTWALLLASARRVVEGDRVVRAGAWSGWAPTQMLSAEVTGKTLGIIGMGRIGQAVALRAAGFRMPVIYASRRAAPSPAPAWKYLAKEDVLAEADFLSLHVPLTDATHHLIGERELERMKRTAFLINTSRGPVVDEAALVAALQNGRLAGAGLDVYEREPAVHPGLIGLPHVVLLPHLGSGTFATRVKMGMICLENIAAVLNGRPAPNRVG</sequence>
<dbReference type="InterPro" id="IPR006140">
    <property type="entry name" value="D-isomer_DH_NAD-bd"/>
</dbReference>
<keyword evidence="8" id="KW-1185">Reference proteome</keyword>
<dbReference type="PROSITE" id="PS00670">
    <property type="entry name" value="D_2_HYDROXYACID_DH_2"/>
    <property type="match status" value="1"/>
</dbReference>